<dbReference type="Pfam" id="PF00072">
    <property type="entry name" value="Response_reg"/>
    <property type="match status" value="1"/>
</dbReference>
<dbReference type="PROSITE" id="PS50110">
    <property type="entry name" value="RESPONSE_REGULATORY"/>
    <property type="match status" value="1"/>
</dbReference>
<dbReference type="GO" id="GO:0000160">
    <property type="term" value="P:phosphorelay signal transduction system"/>
    <property type="evidence" value="ECO:0007669"/>
    <property type="project" value="InterPro"/>
</dbReference>
<comment type="caution">
    <text evidence="4">The sequence shown here is derived from an EMBL/GenBank/DDBJ whole genome shotgun (WGS) entry which is preliminary data.</text>
</comment>
<dbReference type="SUPFAM" id="SSF52172">
    <property type="entry name" value="CheY-like"/>
    <property type="match status" value="1"/>
</dbReference>
<dbReference type="InterPro" id="IPR011006">
    <property type="entry name" value="CheY-like_superfamily"/>
</dbReference>
<dbReference type="AlphaFoldDB" id="A0A158CSW9"/>
<evidence type="ECO:0000256" key="1">
    <source>
        <dbReference type="ARBA" id="ARBA00022553"/>
    </source>
</evidence>
<dbReference type="RefSeq" id="WP_061136527.1">
    <property type="nucleotide sequence ID" value="NZ_FCNX02000011.1"/>
</dbReference>
<dbReference type="EMBL" id="FCNX02000011">
    <property type="protein sequence ID" value="SAK84677.1"/>
    <property type="molecule type" value="Genomic_DNA"/>
</dbReference>
<evidence type="ECO:0000256" key="2">
    <source>
        <dbReference type="PROSITE-ProRule" id="PRU00169"/>
    </source>
</evidence>
<keyword evidence="1 2" id="KW-0597">Phosphoprotein</keyword>
<accession>A0A158CSW9</accession>
<dbReference type="Proteomes" id="UP000054903">
    <property type="component" value="Unassembled WGS sequence"/>
</dbReference>
<dbReference type="PANTHER" id="PTHR44591:SF3">
    <property type="entry name" value="RESPONSE REGULATORY DOMAIN-CONTAINING PROTEIN"/>
    <property type="match status" value="1"/>
</dbReference>
<gene>
    <name evidence="4" type="ORF">AWB77_04428</name>
</gene>
<feature type="domain" description="Response regulatory" evidence="3">
    <location>
        <begin position="7"/>
        <end position="119"/>
    </location>
</feature>
<evidence type="ECO:0000259" key="3">
    <source>
        <dbReference type="PROSITE" id="PS50110"/>
    </source>
</evidence>
<keyword evidence="5" id="KW-1185">Reference proteome</keyword>
<organism evidence="4 5">
    <name type="scientific">Caballeronia fortuita</name>
    <dbReference type="NCBI Taxonomy" id="1777138"/>
    <lineage>
        <taxon>Bacteria</taxon>
        <taxon>Pseudomonadati</taxon>
        <taxon>Pseudomonadota</taxon>
        <taxon>Betaproteobacteria</taxon>
        <taxon>Burkholderiales</taxon>
        <taxon>Burkholderiaceae</taxon>
        <taxon>Caballeronia</taxon>
    </lineage>
</organism>
<protein>
    <submittedName>
        <fullName evidence="4">Two component sigma54 specific Fis family transcriptional regulator</fullName>
    </submittedName>
</protein>
<feature type="modified residue" description="4-aspartylphosphate" evidence="2">
    <location>
        <position position="56"/>
    </location>
</feature>
<dbReference type="STRING" id="1777138.AWB77_04428"/>
<dbReference type="InterPro" id="IPR001789">
    <property type="entry name" value="Sig_transdc_resp-reg_receiver"/>
</dbReference>
<dbReference type="Gene3D" id="3.40.50.2300">
    <property type="match status" value="1"/>
</dbReference>
<proteinExistence type="predicted"/>
<sequence length="121" mass="12937">MSDTKQTIVIVEDDDGMRRALQRLLTLAGYNALAYESAEALNAASGIERASCLVLDVQLPGASGPSLYAQLREPRPPAIFITSHDSETTRRVVANAGGVHFLVKPFAGTDLLKLIATLGTR</sequence>
<reference evidence="4" key="1">
    <citation type="submission" date="2016-01" db="EMBL/GenBank/DDBJ databases">
        <authorList>
            <person name="Peeters C."/>
        </authorList>
    </citation>
    <scope>NUCLEOTIDE SEQUENCE</scope>
    <source>
        <strain evidence="4">LMG 29320</strain>
    </source>
</reference>
<evidence type="ECO:0000313" key="5">
    <source>
        <dbReference type="Proteomes" id="UP000054903"/>
    </source>
</evidence>
<name>A0A158CSW9_9BURK</name>
<dbReference type="PANTHER" id="PTHR44591">
    <property type="entry name" value="STRESS RESPONSE REGULATOR PROTEIN 1"/>
    <property type="match status" value="1"/>
</dbReference>
<dbReference type="InterPro" id="IPR050595">
    <property type="entry name" value="Bact_response_regulator"/>
</dbReference>
<dbReference type="SMART" id="SM00448">
    <property type="entry name" value="REC"/>
    <property type="match status" value="1"/>
</dbReference>
<dbReference type="OrthoDB" id="9103936at2"/>
<evidence type="ECO:0000313" key="4">
    <source>
        <dbReference type="EMBL" id="SAK84677.1"/>
    </source>
</evidence>